<organism evidence="1 2">
    <name type="scientific">Meloidogyne javanica</name>
    <name type="common">Root-knot nematode worm</name>
    <dbReference type="NCBI Taxonomy" id="6303"/>
    <lineage>
        <taxon>Eukaryota</taxon>
        <taxon>Metazoa</taxon>
        <taxon>Ecdysozoa</taxon>
        <taxon>Nematoda</taxon>
        <taxon>Chromadorea</taxon>
        <taxon>Rhabditida</taxon>
        <taxon>Tylenchina</taxon>
        <taxon>Tylenchomorpha</taxon>
        <taxon>Tylenchoidea</taxon>
        <taxon>Meloidogynidae</taxon>
        <taxon>Meloidogyninae</taxon>
        <taxon>Meloidogyne</taxon>
        <taxon>Meloidogyne incognita group</taxon>
    </lineage>
</organism>
<dbReference type="InterPro" id="IPR036979">
    <property type="entry name" value="CM_dom_sf"/>
</dbReference>
<keyword evidence="1" id="KW-1185">Reference proteome</keyword>
<name>A0A915LRP6_MELJA</name>
<proteinExistence type="predicted"/>
<dbReference type="Gene3D" id="1.20.59.10">
    <property type="entry name" value="Chorismate mutase"/>
    <property type="match status" value="1"/>
</dbReference>
<dbReference type="AlphaFoldDB" id="A0A915LRP6"/>
<evidence type="ECO:0000313" key="1">
    <source>
        <dbReference type="Proteomes" id="UP000887561"/>
    </source>
</evidence>
<dbReference type="InterPro" id="IPR036263">
    <property type="entry name" value="Chorismate_II_sf"/>
</dbReference>
<dbReference type="WBParaSite" id="scaffold1746_cov212.g3548">
    <property type="protein sequence ID" value="scaffold1746_cov212.g3548"/>
    <property type="gene ID" value="scaffold1746_cov212.g3548"/>
</dbReference>
<evidence type="ECO:0000313" key="2">
    <source>
        <dbReference type="WBParaSite" id="scaffold1746_cov212.g3548"/>
    </source>
</evidence>
<reference evidence="2" key="1">
    <citation type="submission" date="2022-11" db="UniProtKB">
        <authorList>
            <consortium name="WormBaseParasite"/>
        </authorList>
    </citation>
    <scope>IDENTIFICATION</scope>
</reference>
<dbReference type="Proteomes" id="UP000887561">
    <property type="component" value="Unplaced"/>
</dbReference>
<protein>
    <submittedName>
        <fullName evidence="2">Uncharacterized protein</fullName>
    </submittedName>
</protein>
<dbReference type="SUPFAM" id="SSF48600">
    <property type="entry name" value="Chorismate mutase II"/>
    <property type="match status" value="1"/>
</dbReference>
<accession>A0A915LRP6</accession>
<sequence>MDQNLENLINLVDARLDVVEKMTMYKYLEGLSVRSTISEYNFIYNAYLIANTSDYIITNFFQAQLYASQIAQNAYMNIWSTYGGPSEMITYEQYSTVLAPALDKITRELIKTLKLVAPITFTKECPKLLKKAKANLLKERKIDSFMAPARAEALYVALGTVCNVPNNLKK</sequence>
<dbReference type="GO" id="GO:0046417">
    <property type="term" value="P:chorismate metabolic process"/>
    <property type="evidence" value="ECO:0007669"/>
    <property type="project" value="InterPro"/>
</dbReference>